<gene>
    <name evidence="2" type="ORF">JOF43_001159</name>
</gene>
<feature type="region of interest" description="Disordered" evidence="1">
    <location>
        <begin position="123"/>
        <end position="160"/>
    </location>
</feature>
<organism evidence="2 3">
    <name type="scientific">Brachybacterium sacelli</name>
    <dbReference type="NCBI Taxonomy" id="173364"/>
    <lineage>
        <taxon>Bacteria</taxon>
        <taxon>Bacillati</taxon>
        <taxon>Actinomycetota</taxon>
        <taxon>Actinomycetes</taxon>
        <taxon>Micrococcales</taxon>
        <taxon>Dermabacteraceae</taxon>
        <taxon>Brachybacterium</taxon>
    </lineage>
</organism>
<dbReference type="EMBL" id="JAGIOD010000001">
    <property type="protein sequence ID" value="MBP2381202.1"/>
    <property type="molecule type" value="Genomic_DNA"/>
</dbReference>
<evidence type="ECO:0000313" key="2">
    <source>
        <dbReference type="EMBL" id="MBP2381202.1"/>
    </source>
</evidence>
<dbReference type="Proteomes" id="UP001519290">
    <property type="component" value="Unassembled WGS sequence"/>
</dbReference>
<feature type="compositionally biased region" description="Gly residues" evidence="1">
    <location>
        <begin position="91"/>
        <end position="101"/>
    </location>
</feature>
<proteinExistence type="predicted"/>
<evidence type="ECO:0000313" key="3">
    <source>
        <dbReference type="Proteomes" id="UP001519290"/>
    </source>
</evidence>
<protein>
    <submittedName>
        <fullName evidence="2">Uncharacterized protein YukE</fullName>
    </submittedName>
</protein>
<feature type="compositionally biased region" description="Gly residues" evidence="1">
    <location>
        <begin position="123"/>
        <end position="132"/>
    </location>
</feature>
<name>A0ABS4WYC5_9MICO</name>
<sequence>MSGFWGADTEALRSMGSVYVRRAEVLADLESRLTSSISTMEWTGEDAETFRADWAGKVRPGLQDCYVELRQGARRLISHADEQEATSSPDGPGGTAAGAGTGEFLRHLSSVTDSLLRDLLGGDTSGLPGGGEAELDDILSSGGTGPSPNAALIGADIGFS</sequence>
<reference evidence="2 3" key="1">
    <citation type="submission" date="2021-03" db="EMBL/GenBank/DDBJ databases">
        <title>Sequencing the genomes of 1000 actinobacteria strains.</title>
        <authorList>
            <person name="Klenk H.-P."/>
        </authorList>
    </citation>
    <scope>NUCLEOTIDE SEQUENCE [LARGE SCALE GENOMIC DNA]</scope>
    <source>
        <strain evidence="2 3">DSM 14566</strain>
    </source>
</reference>
<dbReference type="Gene3D" id="1.10.287.1060">
    <property type="entry name" value="ESAT-6-like"/>
    <property type="match status" value="1"/>
</dbReference>
<keyword evidence="3" id="KW-1185">Reference proteome</keyword>
<feature type="region of interest" description="Disordered" evidence="1">
    <location>
        <begin position="78"/>
        <end position="103"/>
    </location>
</feature>
<dbReference type="RefSeq" id="WP_209900182.1">
    <property type="nucleotide sequence ID" value="NZ_BAAAJW010000018.1"/>
</dbReference>
<comment type="caution">
    <text evidence="2">The sequence shown here is derived from an EMBL/GenBank/DDBJ whole genome shotgun (WGS) entry which is preliminary data.</text>
</comment>
<evidence type="ECO:0000256" key="1">
    <source>
        <dbReference type="SAM" id="MobiDB-lite"/>
    </source>
</evidence>
<accession>A0ABS4WYC5</accession>